<feature type="non-terminal residue" evidence="2">
    <location>
        <position position="1"/>
    </location>
</feature>
<dbReference type="EMBL" id="KQ415842">
    <property type="protein sequence ID" value="KOG00206.1"/>
    <property type="molecule type" value="Genomic_DNA"/>
</dbReference>
<sequence>YLSGRCVIVCACFCACVLVSVCCDCWDCIVCVFLLSMCVTFLLGNGRMVSVCVCTYVCKYACVNMICGCRSDV</sequence>
<evidence type="ECO:0000313" key="2">
    <source>
        <dbReference type="EMBL" id="KOG00206.1"/>
    </source>
</evidence>
<evidence type="ECO:0000256" key="1">
    <source>
        <dbReference type="SAM" id="SignalP"/>
    </source>
</evidence>
<organism evidence="2">
    <name type="scientific">Octopus bimaculoides</name>
    <name type="common">California two-spotted octopus</name>
    <dbReference type="NCBI Taxonomy" id="37653"/>
    <lineage>
        <taxon>Eukaryota</taxon>
        <taxon>Metazoa</taxon>
        <taxon>Spiralia</taxon>
        <taxon>Lophotrochozoa</taxon>
        <taxon>Mollusca</taxon>
        <taxon>Cephalopoda</taxon>
        <taxon>Coleoidea</taxon>
        <taxon>Octopodiformes</taxon>
        <taxon>Octopoda</taxon>
        <taxon>Incirrata</taxon>
        <taxon>Octopodidae</taxon>
        <taxon>Octopus</taxon>
    </lineage>
</organism>
<proteinExistence type="predicted"/>
<feature type="chain" id="PRO_5005584369" evidence="1">
    <location>
        <begin position="23"/>
        <end position="73"/>
    </location>
</feature>
<dbReference type="AlphaFoldDB" id="A0A0L8IFD5"/>
<name>A0A0L8IFD5_OCTBM</name>
<gene>
    <name evidence="2" type="ORF">OCBIM_22007446mg</name>
</gene>
<protein>
    <submittedName>
        <fullName evidence="2">Uncharacterized protein</fullName>
    </submittedName>
</protein>
<keyword evidence="1" id="KW-0732">Signal</keyword>
<feature type="signal peptide" evidence="1">
    <location>
        <begin position="1"/>
        <end position="22"/>
    </location>
</feature>
<accession>A0A0L8IFD5</accession>
<reference evidence="2" key="1">
    <citation type="submission" date="2015-07" db="EMBL/GenBank/DDBJ databases">
        <title>MeaNS - Measles Nucleotide Surveillance Program.</title>
        <authorList>
            <person name="Tran T."/>
            <person name="Druce J."/>
        </authorList>
    </citation>
    <scope>NUCLEOTIDE SEQUENCE</scope>
    <source>
        <strain evidence="2">UCB-OBI-ISO-001</strain>
        <tissue evidence="2">Gonad</tissue>
    </source>
</reference>